<keyword evidence="3" id="KW-1185">Reference proteome</keyword>
<dbReference type="Proteomes" id="UP001055439">
    <property type="component" value="Chromosome 2"/>
</dbReference>
<feature type="compositionally biased region" description="Basic and acidic residues" evidence="1">
    <location>
        <begin position="244"/>
        <end position="257"/>
    </location>
</feature>
<feature type="region of interest" description="Disordered" evidence="1">
    <location>
        <begin position="225"/>
        <end position="280"/>
    </location>
</feature>
<protein>
    <submittedName>
        <fullName evidence="2">Phospholipase D</fullName>
    </submittedName>
</protein>
<evidence type="ECO:0000313" key="2">
    <source>
        <dbReference type="EMBL" id="URD87299.1"/>
    </source>
</evidence>
<dbReference type="AlphaFoldDB" id="A0A9E7JNR1"/>
<sequence length="280" mass="31834">MASDQLPPEGSIRYVKMHPDPAIAVSSSHSFRLQEQPRIFDELPKADIVSVSRPDAGDISPMLLSYTIEFRYKQVVCQSLVGATLDHRVRERRGEVEGVEATHANDAAKEDEEFKWRLVKKASQVLYLHLNLKKRAFIEEFHEKQEQVKEWLQNLGLGEHAPIVQDDDEADDEPVPLLQEEHLSAKNRNVPSSAALPIIRPALGRQHSISDRAKVAMRVVVTAAGKREEQIEEEEGVVEEEEVEGGRRKEEEGRRGDGGGSGRRRERKRKEEEEEKKRPT</sequence>
<feature type="compositionally biased region" description="Basic and acidic residues" evidence="1">
    <location>
        <begin position="269"/>
        <end position="280"/>
    </location>
</feature>
<name>A0A9E7JNR1_9LILI</name>
<feature type="compositionally biased region" description="Acidic residues" evidence="1">
    <location>
        <begin position="230"/>
        <end position="243"/>
    </location>
</feature>
<evidence type="ECO:0000313" key="3">
    <source>
        <dbReference type="Proteomes" id="UP001055439"/>
    </source>
</evidence>
<organism evidence="2 3">
    <name type="scientific">Musa troglodytarum</name>
    <name type="common">fe'i banana</name>
    <dbReference type="NCBI Taxonomy" id="320322"/>
    <lineage>
        <taxon>Eukaryota</taxon>
        <taxon>Viridiplantae</taxon>
        <taxon>Streptophyta</taxon>
        <taxon>Embryophyta</taxon>
        <taxon>Tracheophyta</taxon>
        <taxon>Spermatophyta</taxon>
        <taxon>Magnoliopsida</taxon>
        <taxon>Liliopsida</taxon>
        <taxon>Zingiberales</taxon>
        <taxon>Musaceae</taxon>
        <taxon>Musa</taxon>
    </lineage>
</organism>
<dbReference type="OrthoDB" id="14911at2759"/>
<evidence type="ECO:0000256" key="1">
    <source>
        <dbReference type="SAM" id="MobiDB-lite"/>
    </source>
</evidence>
<dbReference type="EMBL" id="CP097504">
    <property type="protein sequence ID" value="URD87299.1"/>
    <property type="molecule type" value="Genomic_DNA"/>
</dbReference>
<gene>
    <name evidence="2" type="ORF">MUK42_28881</name>
</gene>
<proteinExistence type="predicted"/>
<accession>A0A9E7JNR1</accession>
<reference evidence="2" key="1">
    <citation type="submission" date="2022-05" db="EMBL/GenBank/DDBJ databases">
        <title>The Musa troglodytarum L. genome provides insights into the mechanism of non-climacteric behaviour and enrichment of carotenoids.</title>
        <authorList>
            <person name="Wang J."/>
        </authorList>
    </citation>
    <scope>NUCLEOTIDE SEQUENCE</scope>
    <source>
        <tissue evidence="2">Leaf</tissue>
    </source>
</reference>